<feature type="domain" description="MYND-type" evidence="5">
    <location>
        <begin position="154"/>
        <end position="200"/>
    </location>
</feature>
<feature type="non-terminal residue" evidence="6">
    <location>
        <position position="215"/>
    </location>
</feature>
<reference evidence="6 7" key="1">
    <citation type="submission" date="2017-10" db="EMBL/GenBank/DDBJ databases">
        <title>Development of genomic resources for the powdery mildew, Erysiphe pulchra.</title>
        <authorList>
            <person name="Wadl P.A."/>
            <person name="Mack B.M."/>
            <person name="Moore G."/>
            <person name="Beltz S.B."/>
        </authorList>
    </citation>
    <scope>NUCLEOTIDE SEQUENCE [LARGE SCALE GENOMIC DNA]</scope>
    <source>
        <strain evidence="6">Cflorida</strain>
    </source>
</reference>
<keyword evidence="7" id="KW-1185">Reference proteome</keyword>
<evidence type="ECO:0000256" key="4">
    <source>
        <dbReference type="PROSITE-ProRule" id="PRU00134"/>
    </source>
</evidence>
<dbReference type="PROSITE" id="PS50865">
    <property type="entry name" value="ZF_MYND_2"/>
    <property type="match status" value="1"/>
</dbReference>
<comment type="caution">
    <text evidence="6">The sequence shown here is derived from an EMBL/GenBank/DDBJ whole genome shotgun (WGS) entry which is preliminary data.</text>
</comment>
<dbReference type="Gene3D" id="6.10.140.2220">
    <property type="match status" value="1"/>
</dbReference>
<keyword evidence="2 4" id="KW-0863">Zinc-finger</keyword>
<evidence type="ECO:0000259" key="5">
    <source>
        <dbReference type="PROSITE" id="PS50865"/>
    </source>
</evidence>
<dbReference type="AlphaFoldDB" id="A0A2S4Q1U5"/>
<protein>
    <recommendedName>
        <fullName evidence="5">MYND-type domain-containing protein</fullName>
    </recommendedName>
</protein>
<dbReference type="InterPro" id="IPR002893">
    <property type="entry name" value="Znf_MYND"/>
</dbReference>
<gene>
    <name evidence="6" type="ORF">EPUL_000896</name>
</gene>
<name>A0A2S4Q1U5_9PEZI</name>
<keyword evidence="1" id="KW-0479">Metal-binding</keyword>
<dbReference type="GO" id="GO:0008270">
    <property type="term" value="F:zinc ion binding"/>
    <property type="evidence" value="ECO:0007669"/>
    <property type="project" value="UniProtKB-KW"/>
</dbReference>
<proteinExistence type="predicted"/>
<evidence type="ECO:0000256" key="3">
    <source>
        <dbReference type="ARBA" id="ARBA00022833"/>
    </source>
</evidence>
<evidence type="ECO:0000256" key="2">
    <source>
        <dbReference type="ARBA" id="ARBA00022771"/>
    </source>
</evidence>
<organism evidence="6 7">
    <name type="scientific">Erysiphe pulchra</name>
    <dbReference type="NCBI Taxonomy" id="225359"/>
    <lineage>
        <taxon>Eukaryota</taxon>
        <taxon>Fungi</taxon>
        <taxon>Dikarya</taxon>
        <taxon>Ascomycota</taxon>
        <taxon>Pezizomycotina</taxon>
        <taxon>Leotiomycetes</taxon>
        <taxon>Erysiphales</taxon>
        <taxon>Erysiphaceae</taxon>
        <taxon>Erysiphe</taxon>
    </lineage>
</organism>
<dbReference type="EMBL" id="PEDP01000014">
    <property type="protein sequence ID" value="POS88274.1"/>
    <property type="molecule type" value="Genomic_DNA"/>
</dbReference>
<sequence length="215" mass="24247">MQTVNPDFEPSLFFQSFEDCPLVDEKKDPSTISSSLLSTKYLLGTIQLEATLSTSPTYICKDIKKNLFAVTVKLPAHEVKDNVRGGGFDVTAWKRGWCLAILDAKKSGVENGKQGFINVNKADVMVFPFSLERLIQYSHSFSYQDVLYPDQRTCRACNSGESPDKLKACSGCGAAWYCQKVRIEECQLRGWNEKGHKKECKVFFALKRLIPTPHF</sequence>
<dbReference type="Proteomes" id="UP000237438">
    <property type="component" value="Unassembled WGS sequence"/>
</dbReference>
<dbReference type="OrthoDB" id="5945798at2759"/>
<dbReference type="STRING" id="225359.A0A2S4Q1U5"/>
<evidence type="ECO:0000313" key="7">
    <source>
        <dbReference type="Proteomes" id="UP000237438"/>
    </source>
</evidence>
<accession>A0A2S4Q1U5</accession>
<dbReference type="SUPFAM" id="SSF144232">
    <property type="entry name" value="HIT/MYND zinc finger-like"/>
    <property type="match status" value="1"/>
</dbReference>
<evidence type="ECO:0000256" key="1">
    <source>
        <dbReference type="ARBA" id="ARBA00022723"/>
    </source>
</evidence>
<evidence type="ECO:0000313" key="6">
    <source>
        <dbReference type="EMBL" id="POS88274.1"/>
    </source>
</evidence>
<dbReference type="Pfam" id="PF01753">
    <property type="entry name" value="zf-MYND"/>
    <property type="match status" value="1"/>
</dbReference>
<keyword evidence="3" id="KW-0862">Zinc</keyword>